<dbReference type="PROSITE" id="PS51186">
    <property type="entry name" value="GNAT"/>
    <property type="match status" value="1"/>
</dbReference>
<accession>A0A6J7K1F5</accession>
<organism evidence="2">
    <name type="scientific">freshwater metagenome</name>
    <dbReference type="NCBI Taxonomy" id="449393"/>
    <lineage>
        <taxon>unclassified sequences</taxon>
        <taxon>metagenomes</taxon>
        <taxon>ecological metagenomes</taxon>
    </lineage>
</organism>
<dbReference type="InterPro" id="IPR016181">
    <property type="entry name" value="Acyl_CoA_acyltransferase"/>
</dbReference>
<reference evidence="2" key="1">
    <citation type="submission" date="2020-05" db="EMBL/GenBank/DDBJ databases">
        <authorList>
            <person name="Chiriac C."/>
            <person name="Salcher M."/>
            <person name="Ghai R."/>
            <person name="Kavagutti S V."/>
        </authorList>
    </citation>
    <scope>NUCLEOTIDE SEQUENCE</scope>
</reference>
<dbReference type="InterPro" id="IPR016794">
    <property type="entry name" value="UCP21603_acetyltransf"/>
</dbReference>
<dbReference type="Gene3D" id="3.40.630.30">
    <property type="match status" value="1"/>
</dbReference>
<evidence type="ECO:0000313" key="2">
    <source>
        <dbReference type="EMBL" id="CAB4948997.1"/>
    </source>
</evidence>
<sequence length="287" mass="30840">MPTPPSPSPVQGCVKVLGAPDLRAVREILDRDPVAHCFVAARVNASGMDSWRMGGEMWGWEVDGSLVSMLHAGANFVPVATTAEAREAFAARARELGRRCSSIVGARAEVLDLWRYLELTWGPPRDTRPCQPLMSISGAPAVVADPLVRRVREHEVDILLPAAIAMFTDEVGVSPVAGGSSAAYRARVTEMVRAGRAFARIEDGQVVFKAEVGAATSRACQVQGVWVAPERRGQGLCSAGMAAVVTMARRDIAPVVSLYVNDFNEPARRAYRTAGFAEVGEFATIFF</sequence>
<dbReference type="InterPro" id="IPR000182">
    <property type="entry name" value="GNAT_dom"/>
</dbReference>
<dbReference type="SUPFAM" id="SSF55729">
    <property type="entry name" value="Acyl-CoA N-acyltransferases (Nat)"/>
    <property type="match status" value="1"/>
</dbReference>
<dbReference type="PIRSF" id="PIRSF021603">
    <property type="entry name" value="UCP21603_acetyltransf"/>
    <property type="match status" value="1"/>
</dbReference>
<gene>
    <name evidence="2" type="ORF">UFOPK3773_01293</name>
</gene>
<dbReference type="EMBL" id="CAFBNF010000148">
    <property type="protein sequence ID" value="CAB4948997.1"/>
    <property type="molecule type" value="Genomic_DNA"/>
</dbReference>
<protein>
    <submittedName>
        <fullName evidence="2">Unannotated protein</fullName>
    </submittedName>
</protein>
<dbReference type="GO" id="GO:0016747">
    <property type="term" value="F:acyltransferase activity, transferring groups other than amino-acyl groups"/>
    <property type="evidence" value="ECO:0007669"/>
    <property type="project" value="InterPro"/>
</dbReference>
<evidence type="ECO:0000259" key="1">
    <source>
        <dbReference type="PROSITE" id="PS51186"/>
    </source>
</evidence>
<name>A0A6J7K1F5_9ZZZZ</name>
<dbReference type="Pfam" id="PF00583">
    <property type="entry name" value="Acetyltransf_1"/>
    <property type="match status" value="1"/>
</dbReference>
<dbReference type="Pfam" id="PF13312">
    <property type="entry name" value="DUF4081"/>
    <property type="match status" value="1"/>
</dbReference>
<feature type="domain" description="N-acetyltransferase" evidence="1">
    <location>
        <begin position="146"/>
        <end position="287"/>
    </location>
</feature>
<dbReference type="InterPro" id="IPR025289">
    <property type="entry name" value="DUF4081"/>
</dbReference>
<proteinExistence type="predicted"/>
<dbReference type="AlphaFoldDB" id="A0A6J7K1F5"/>